<dbReference type="Gene3D" id="2.160.20.80">
    <property type="entry name" value="E3 ubiquitin-protein ligase SopA"/>
    <property type="match status" value="1"/>
</dbReference>
<evidence type="ECO:0000313" key="1">
    <source>
        <dbReference type="EMBL" id="MBD2564293.1"/>
    </source>
</evidence>
<accession>A0ABR8F458</accession>
<dbReference type="Pfam" id="PF00805">
    <property type="entry name" value="Pentapeptide"/>
    <property type="match status" value="2"/>
</dbReference>
<dbReference type="PANTHER" id="PTHR14136:SF17">
    <property type="entry name" value="BTB_POZ DOMAIN-CONTAINING PROTEIN KCTD9"/>
    <property type="match status" value="1"/>
</dbReference>
<name>A0ABR8F458_NOSLI</name>
<dbReference type="PANTHER" id="PTHR14136">
    <property type="entry name" value="BTB_POZ DOMAIN-CONTAINING PROTEIN KCTD9"/>
    <property type="match status" value="1"/>
</dbReference>
<protein>
    <submittedName>
        <fullName evidence="1">Pentapeptide repeat-containing protein</fullName>
    </submittedName>
</protein>
<evidence type="ECO:0000313" key="2">
    <source>
        <dbReference type="Proteomes" id="UP000604661"/>
    </source>
</evidence>
<comment type="caution">
    <text evidence="1">The sequence shown here is derived from an EMBL/GenBank/DDBJ whole genome shotgun (WGS) entry which is preliminary data.</text>
</comment>
<dbReference type="SUPFAM" id="SSF141571">
    <property type="entry name" value="Pentapeptide repeat-like"/>
    <property type="match status" value="1"/>
</dbReference>
<dbReference type="InterPro" id="IPR051082">
    <property type="entry name" value="Pentapeptide-BTB/POZ_domain"/>
</dbReference>
<dbReference type="Proteomes" id="UP000604661">
    <property type="component" value="Unassembled WGS sequence"/>
</dbReference>
<proteinExistence type="predicted"/>
<keyword evidence="2" id="KW-1185">Reference proteome</keyword>
<sequence>MRANLKEASFDYANLEKANLTEAFLEDSFLVKAKLNKAILRGANLETSDLNKAVLKEANLEGANLKRADLEGANLEGANLKGANLEGANLEGANLEGANLEGTIFYKNFKINVEQIKKAKNWQFAHYDTNVNKQLGLSSNKPDIVSNNNKNTINDGCYKVDSKQRWQSFPLKGVKEISSIEGKWSVDDKKYNRVGTEGHSGNDALALEPYNSAKFKKEYPFGALLVYIPGKGITRVLMPNKISEENLTYIRMRINDNWLEDNGGELKICFK</sequence>
<dbReference type="EMBL" id="JACJTE010000046">
    <property type="protein sequence ID" value="MBD2564293.1"/>
    <property type="molecule type" value="Genomic_DNA"/>
</dbReference>
<reference evidence="1 2" key="1">
    <citation type="journal article" date="2020" name="ISME J.">
        <title>Comparative genomics reveals insights into cyanobacterial evolution and habitat adaptation.</title>
        <authorList>
            <person name="Chen M.Y."/>
            <person name="Teng W.K."/>
            <person name="Zhao L."/>
            <person name="Hu C.X."/>
            <person name="Zhou Y.K."/>
            <person name="Han B.P."/>
            <person name="Song L.R."/>
            <person name="Shu W.S."/>
        </authorList>
    </citation>
    <scope>NUCLEOTIDE SEQUENCE [LARGE SCALE GENOMIC DNA]</scope>
    <source>
        <strain evidence="1 2">FACHB-391</strain>
    </source>
</reference>
<dbReference type="InterPro" id="IPR001646">
    <property type="entry name" value="5peptide_repeat"/>
</dbReference>
<gene>
    <name evidence="1" type="ORF">H6G95_27545</name>
</gene>
<organism evidence="1 2">
    <name type="scientific">Nostoc linckia FACHB-391</name>
    <dbReference type="NCBI Taxonomy" id="2692906"/>
    <lineage>
        <taxon>Bacteria</taxon>
        <taxon>Bacillati</taxon>
        <taxon>Cyanobacteriota</taxon>
        <taxon>Cyanophyceae</taxon>
        <taxon>Nostocales</taxon>
        <taxon>Nostocaceae</taxon>
        <taxon>Nostoc</taxon>
    </lineage>
</organism>